<dbReference type="AlphaFoldDB" id="A0A858U4Y4"/>
<dbReference type="RefSeq" id="WP_169580138.1">
    <property type="nucleotide sequence ID" value="NZ_CP051480.1"/>
</dbReference>
<evidence type="ECO:0000259" key="1">
    <source>
        <dbReference type="Pfam" id="PF01636"/>
    </source>
</evidence>
<organism evidence="2 3">
    <name type="scientific">Mycoplasma phocoeninasale</name>
    <dbReference type="NCBI Taxonomy" id="2726117"/>
    <lineage>
        <taxon>Bacteria</taxon>
        <taxon>Bacillati</taxon>
        <taxon>Mycoplasmatota</taxon>
        <taxon>Mollicutes</taxon>
        <taxon>Mycoplasmataceae</taxon>
        <taxon>Mycoplasma</taxon>
    </lineage>
</organism>
<dbReference type="Pfam" id="PF01636">
    <property type="entry name" value="APH"/>
    <property type="match status" value="1"/>
</dbReference>
<gene>
    <name evidence="2" type="ORF">HGG64_01140</name>
</gene>
<keyword evidence="3" id="KW-1185">Reference proteome</keyword>
<dbReference type="Gene3D" id="3.90.1200.10">
    <property type="match status" value="2"/>
</dbReference>
<sequence>MSVKFPLPINLNLNKHKNAKFSDVYSILKKEFGADLAQKISIIRFYYEDFHNKSYIGKLDNKWVQIRIPRNIIKISYDNEMEIVSHFNDYLYFKNGVVIRKWFSAVDFFKIKIDDKISWSILHCVKNFQNLNILVEKFNWLKYPIRDKKYLELVKKYKNDELVLSHNNLKRQNILVNKHGFIKLIDFEFSTLNSRYVDPVCLYFLGINKQLIINFFGLSTQKFDDYVYMLKIYNEFVYKKIYANLSVPNNVMSASMNQYNNKNFLSPNRFIVQKNHSQFDNRLSIKSIEDFYFVPTYVYEDDNILVWKWLNCPQTQEINVRQIKILAKAMRTYHDSDHIFPEYILDKKVGWYLENIDKRVLKEDFCDKAMYAKIIKWLKEIKPDANCHNNLNLDNIFFTDNLNLYIIDWAMSYRNSRFLDIAYMFENTHLKSASEIAFWKAYEMPEPNDFYKYRIMIHFLCYLRNRTLSGDCSKAGANLHRIKELWKKYVR</sequence>
<dbReference type="InterPro" id="IPR002575">
    <property type="entry name" value="Aminoglycoside_PTrfase"/>
</dbReference>
<dbReference type="KEGG" id="mphn:HGG64_01140"/>
<dbReference type="SUPFAM" id="SSF56112">
    <property type="entry name" value="Protein kinase-like (PK-like)"/>
    <property type="match status" value="2"/>
</dbReference>
<dbReference type="InterPro" id="IPR011009">
    <property type="entry name" value="Kinase-like_dom_sf"/>
</dbReference>
<dbReference type="EMBL" id="CP051480">
    <property type="protein sequence ID" value="QJG66315.1"/>
    <property type="molecule type" value="Genomic_DNA"/>
</dbReference>
<accession>A0A858U4Y4</accession>
<name>A0A858U4Y4_9MOLU</name>
<feature type="domain" description="Aminoglycoside phosphotransferase" evidence="1">
    <location>
        <begin position="312"/>
        <end position="427"/>
    </location>
</feature>
<evidence type="ECO:0000313" key="2">
    <source>
        <dbReference type="EMBL" id="QJG66315.1"/>
    </source>
</evidence>
<protein>
    <recommendedName>
        <fullName evidence="1">Aminoglycoside phosphotransferase domain-containing protein</fullName>
    </recommendedName>
</protein>
<evidence type="ECO:0000313" key="3">
    <source>
        <dbReference type="Proteomes" id="UP000501728"/>
    </source>
</evidence>
<dbReference type="Proteomes" id="UP000501728">
    <property type="component" value="Chromosome"/>
</dbReference>
<reference evidence="2 3" key="1">
    <citation type="submission" date="2020-04" db="EMBL/GenBank/DDBJ databases">
        <title>Novel Mycoplasma species detected in Phocoena phocoena (harbor porpoise) from the USA.</title>
        <authorList>
            <person name="Volokhov D.V."/>
        </authorList>
    </citation>
    <scope>NUCLEOTIDE SEQUENCE [LARGE SCALE GENOMIC DNA]</scope>
    <source>
        <strain evidence="2 3">C264-NAS</strain>
    </source>
</reference>
<proteinExistence type="predicted"/>